<dbReference type="Proteomes" id="UP001151760">
    <property type="component" value="Unassembled WGS sequence"/>
</dbReference>
<keyword evidence="3" id="KW-0695">RNA-directed DNA polymerase</keyword>
<dbReference type="Pfam" id="PF03732">
    <property type="entry name" value="Retrotrans_gag"/>
    <property type="match status" value="1"/>
</dbReference>
<reference evidence="3" key="2">
    <citation type="submission" date="2022-01" db="EMBL/GenBank/DDBJ databases">
        <authorList>
            <person name="Yamashiro T."/>
            <person name="Shiraishi A."/>
            <person name="Satake H."/>
            <person name="Nakayama K."/>
        </authorList>
    </citation>
    <scope>NUCLEOTIDE SEQUENCE</scope>
</reference>
<evidence type="ECO:0000313" key="3">
    <source>
        <dbReference type="EMBL" id="GJS70572.1"/>
    </source>
</evidence>
<accession>A0ABQ4Y0N2</accession>
<reference evidence="3" key="1">
    <citation type="journal article" date="2022" name="Int. J. Mol. Sci.">
        <title>Draft Genome of Tanacetum Coccineum: Genomic Comparison of Closely Related Tanacetum-Family Plants.</title>
        <authorList>
            <person name="Yamashiro T."/>
            <person name="Shiraishi A."/>
            <person name="Nakayama K."/>
            <person name="Satake H."/>
        </authorList>
    </citation>
    <scope>NUCLEOTIDE SEQUENCE</scope>
</reference>
<dbReference type="PANTHER" id="PTHR33223:SF11">
    <property type="entry name" value="ELEMENT PROTEIN, PUTATIVE-RELATED"/>
    <property type="match status" value="1"/>
</dbReference>
<comment type="caution">
    <text evidence="3">The sequence shown here is derived from an EMBL/GenBank/DDBJ whole genome shotgun (WGS) entry which is preliminary data.</text>
</comment>
<dbReference type="GO" id="GO:0003964">
    <property type="term" value="F:RNA-directed DNA polymerase activity"/>
    <property type="evidence" value="ECO:0007669"/>
    <property type="project" value="UniProtKB-KW"/>
</dbReference>
<name>A0ABQ4Y0N2_9ASTR</name>
<feature type="domain" description="Retrotransposon gag" evidence="1">
    <location>
        <begin position="89"/>
        <end position="181"/>
    </location>
</feature>
<dbReference type="EMBL" id="BQNB010009943">
    <property type="protein sequence ID" value="GJS70572.1"/>
    <property type="molecule type" value="Genomic_DNA"/>
</dbReference>
<protein>
    <submittedName>
        <fullName evidence="3">RNA-directed DNA polymerase, eukaryota, nucleotide-binding alpha-beta plait domain protein</fullName>
    </submittedName>
</protein>
<dbReference type="Pfam" id="PF12353">
    <property type="entry name" value="eIF3g"/>
    <property type="match status" value="1"/>
</dbReference>
<dbReference type="InterPro" id="IPR024675">
    <property type="entry name" value="eIF3g_N"/>
</dbReference>
<evidence type="ECO:0000259" key="2">
    <source>
        <dbReference type="Pfam" id="PF12353"/>
    </source>
</evidence>
<dbReference type="PANTHER" id="PTHR33223">
    <property type="entry name" value="CCHC-TYPE DOMAIN-CONTAINING PROTEIN"/>
    <property type="match status" value="1"/>
</dbReference>
<keyword evidence="4" id="KW-1185">Reference proteome</keyword>
<organism evidence="3 4">
    <name type="scientific">Tanacetum coccineum</name>
    <dbReference type="NCBI Taxonomy" id="301880"/>
    <lineage>
        <taxon>Eukaryota</taxon>
        <taxon>Viridiplantae</taxon>
        <taxon>Streptophyta</taxon>
        <taxon>Embryophyta</taxon>
        <taxon>Tracheophyta</taxon>
        <taxon>Spermatophyta</taxon>
        <taxon>Magnoliopsida</taxon>
        <taxon>eudicotyledons</taxon>
        <taxon>Gunneridae</taxon>
        <taxon>Pentapetalae</taxon>
        <taxon>asterids</taxon>
        <taxon>campanulids</taxon>
        <taxon>Asterales</taxon>
        <taxon>Asteraceae</taxon>
        <taxon>Asteroideae</taxon>
        <taxon>Anthemideae</taxon>
        <taxon>Anthemidinae</taxon>
        <taxon>Tanacetum</taxon>
    </lineage>
</organism>
<dbReference type="InterPro" id="IPR005162">
    <property type="entry name" value="Retrotrans_gag_dom"/>
</dbReference>
<keyword evidence="3" id="KW-0548">Nucleotidyltransferase</keyword>
<evidence type="ECO:0000259" key="1">
    <source>
        <dbReference type="Pfam" id="PF03732"/>
    </source>
</evidence>
<gene>
    <name evidence="3" type="ORF">Tco_0703413</name>
</gene>
<feature type="domain" description="Eukaryotic translation initiation factor 3 subunit G N-terminal" evidence="2">
    <location>
        <begin position="186"/>
        <end position="237"/>
    </location>
</feature>
<evidence type="ECO:0000313" key="4">
    <source>
        <dbReference type="Proteomes" id="UP001151760"/>
    </source>
</evidence>
<proteinExistence type="predicted"/>
<sequence>MGGDVDINTLTTQQYLALIQNNIRPGMVKPEIGDDFEFEINRNFMRELRRKLFKGTDDEDTHEHVRRVLEIAYLFHFPGVTHDAVMLRVFPITLTGPALRWNNRLSEGLIITWDLLEKGFIRKYYPPFKTAKKLEEICNFKQEMDETLYHAWERYSDLLYKCLQHDLNSQQKIQIFYTGLDIPTRITLDSKATTKESIKDSPDNVDTNKLKENIHAIQVSCKICEGEHQTKECPLKKDDKSVESSKYIGSLEETIIKYCNESIKKQGVNDEWIRKFIENTDLNLRAFDTTTKNLQVKADQLTKMVLTNAGEKVKAKLKMSKKDMKEPVPRDLLVV</sequence>
<keyword evidence="3" id="KW-0808">Transferase</keyword>